<name>A0ABT9ZP23_9BACI</name>
<organism evidence="1 2">
    <name type="scientific">Metabacillus malikii</name>
    <dbReference type="NCBI Taxonomy" id="1504265"/>
    <lineage>
        <taxon>Bacteria</taxon>
        <taxon>Bacillati</taxon>
        <taxon>Bacillota</taxon>
        <taxon>Bacilli</taxon>
        <taxon>Bacillales</taxon>
        <taxon>Bacillaceae</taxon>
        <taxon>Metabacillus</taxon>
    </lineage>
</organism>
<reference evidence="1 2" key="1">
    <citation type="submission" date="2023-07" db="EMBL/GenBank/DDBJ databases">
        <title>Genomic Encyclopedia of Type Strains, Phase IV (KMG-IV): sequencing the most valuable type-strain genomes for metagenomic binning, comparative biology and taxonomic classification.</title>
        <authorList>
            <person name="Goeker M."/>
        </authorList>
    </citation>
    <scope>NUCLEOTIDE SEQUENCE [LARGE SCALE GENOMIC DNA]</scope>
    <source>
        <strain evidence="1 2">DSM 29005</strain>
    </source>
</reference>
<keyword evidence="2" id="KW-1185">Reference proteome</keyword>
<evidence type="ECO:0000313" key="2">
    <source>
        <dbReference type="Proteomes" id="UP001234495"/>
    </source>
</evidence>
<comment type="caution">
    <text evidence="1">The sequence shown here is derived from an EMBL/GenBank/DDBJ whole genome shotgun (WGS) entry which is preliminary data.</text>
</comment>
<dbReference type="Proteomes" id="UP001234495">
    <property type="component" value="Unassembled WGS sequence"/>
</dbReference>
<dbReference type="EMBL" id="JAUSUD010000053">
    <property type="protein sequence ID" value="MDQ0233644.1"/>
    <property type="molecule type" value="Genomic_DNA"/>
</dbReference>
<sequence length="206" mass="24238">MNDKELIEILVESEANLLVELRMGNGFQEKEYETLVEVLTVLADRWEGLNYIPNDAFLPIVEVYSEMYHFSLNDNGEASKRIRKAAEDIKIIIQRCTNETGEIDNEKAKVIARLSESIEEDGNFFEKLQKGSGLDEKQLEKIYVVLNEIYKEIYSWELLPKGIVNIFKDFYELDLYVYQYQNEFKQHDEADKIYDAYERIFSLIFG</sequence>
<evidence type="ECO:0000313" key="1">
    <source>
        <dbReference type="EMBL" id="MDQ0233644.1"/>
    </source>
</evidence>
<gene>
    <name evidence="1" type="ORF">J2S19_004999</name>
</gene>
<proteinExistence type="predicted"/>
<protein>
    <submittedName>
        <fullName evidence="1">Phenylpyruvate tautomerase PptA (4-oxalocrotonate tautomerase family)</fullName>
    </submittedName>
</protein>
<dbReference type="RefSeq" id="WP_307347286.1">
    <property type="nucleotide sequence ID" value="NZ_JAUSUD010000053.1"/>
</dbReference>
<accession>A0ABT9ZP23</accession>